<evidence type="ECO:0000256" key="8">
    <source>
        <dbReference type="ARBA" id="ARBA00066633"/>
    </source>
</evidence>
<evidence type="ECO:0000313" key="19">
    <source>
        <dbReference type="Proteomes" id="UP000595278"/>
    </source>
</evidence>
<dbReference type="NCBIfam" id="NF001123">
    <property type="entry name" value="PRK00139.1-1"/>
    <property type="match status" value="1"/>
</dbReference>
<feature type="binding site" evidence="13">
    <location>
        <position position="381"/>
    </location>
    <ligand>
        <name>meso-2,6-diaminopimelate</name>
        <dbReference type="ChEBI" id="CHEBI:57791"/>
    </ligand>
</feature>
<feature type="binding site" evidence="13">
    <location>
        <position position="456"/>
    </location>
    <ligand>
        <name>meso-2,6-diaminopimelate</name>
        <dbReference type="ChEBI" id="CHEBI:57791"/>
    </ligand>
</feature>
<dbReference type="GO" id="GO:0051301">
    <property type="term" value="P:cell division"/>
    <property type="evidence" value="ECO:0007669"/>
    <property type="project" value="UniProtKB-KW"/>
</dbReference>
<dbReference type="HAMAP" id="MF_00208">
    <property type="entry name" value="MurE"/>
    <property type="match status" value="1"/>
</dbReference>
<keyword evidence="4 13" id="KW-0573">Peptidoglycan synthesis</keyword>
<evidence type="ECO:0000313" key="18">
    <source>
        <dbReference type="EMBL" id="QQP87203.1"/>
    </source>
</evidence>
<keyword evidence="13" id="KW-0460">Magnesium</keyword>
<feature type="binding site" evidence="13">
    <location>
        <position position="186"/>
    </location>
    <ligand>
        <name>UDP-N-acetyl-alpha-D-muramoyl-L-alanyl-D-glutamate</name>
        <dbReference type="ChEBI" id="CHEBI:83900"/>
    </ligand>
</feature>
<dbReference type="GO" id="GO:0009252">
    <property type="term" value="P:peptidoglycan biosynthetic process"/>
    <property type="evidence" value="ECO:0007669"/>
    <property type="project" value="UniProtKB-UniRule"/>
</dbReference>
<comment type="cofactor">
    <cofactor evidence="13">
        <name>Mg(2+)</name>
        <dbReference type="ChEBI" id="CHEBI:18420"/>
    </cofactor>
</comment>
<dbReference type="PANTHER" id="PTHR23135">
    <property type="entry name" value="MUR LIGASE FAMILY MEMBER"/>
    <property type="match status" value="1"/>
</dbReference>
<keyword evidence="5 13" id="KW-0131">Cell cycle</keyword>
<evidence type="ECO:0000256" key="7">
    <source>
        <dbReference type="ARBA" id="ARBA00050251"/>
    </source>
</evidence>
<dbReference type="GO" id="GO:0000287">
    <property type="term" value="F:magnesium ion binding"/>
    <property type="evidence" value="ECO:0007669"/>
    <property type="project" value="UniProtKB-UniRule"/>
</dbReference>
<evidence type="ECO:0000259" key="17">
    <source>
        <dbReference type="Pfam" id="PF08245"/>
    </source>
</evidence>
<dbReference type="Gene3D" id="3.90.190.20">
    <property type="entry name" value="Mur ligase, C-terminal domain"/>
    <property type="match status" value="1"/>
</dbReference>
<dbReference type="KEGG" id="eaz:JHT90_11325"/>
<feature type="modified residue" description="N6-carboxylysine" evidence="13">
    <location>
        <position position="220"/>
    </location>
</feature>
<feature type="binding site" evidence="13">
    <location>
        <begin position="153"/>
        <end position="154"/>
    </location>
    <ligand>
        <name>UDP-N-acetyl-alpha-D-muramoyl-L-alanyl-D-glutamate</name>
        <dbReference type="ChEBI" id="CHEBI:83900"/>
    </ligand>
</feature>
<dbReference type="InterPro" id="IPR004101">
    <property type="entry name" value="Mur_ligase_C"/>
</dbReference>
<evidence type="ECO:0000256" key="4">
    <source>
        <dbReference type="ARBA" id="ARBA00022984"/>
    </source>
</evidence>
<comment type="subcellular location">
    <subcellularLocation>
        <location evidence="13 14">Cytoplasm</location>
    </subcellularLocation>
</comment>
<dbReference type="InterPro" id="IPR000713">
    <property type="entry name" value="Mur_ligase_N"/>
</dbReference>
<keyword evidence="6 13" id="KW-0961">Cell wall biogenesis/degradation</keyword>
<dbReference type="EMBL" id="CP067393">
    <property type="protein sequence ID" value="QQP87203.1"/>
    <property type="molecule type" value="Genomic_DNA"/>
</dbReference>
<comment type="PTM">
    <text evidence="13">Carboxylation is probably crucial for Mg(2+) binding and, consequently, for the gamma-phosphate positioning of ATP.</text>
</comment>
<comment type="catalytic activity">
    <reaction evidence="7 13">
        <text>UDP-N-acetyl-alpha-D-muramoyl-L-alanyl-D-glutamate + meso-2,6-diaminopimelate + ATP = UDP-N-acetyl-alpha-D-muramoyl-L-alanyl-gamma-D-glutamyl-meso-2,6-diaminopimelate + ADP + phosphate + H(+)</text>
        <dbReference type="Rhea" id="RHEA:23676"/>
        <dbReference type="ChEBI" id="CHEBI:15378"/>
        <dbReference type="ChEBI" id="CHEBI:30616"/>
        <dbReference type="ChEBI" id="CHEBI:43474"/>
        <dbReference type="ChEBI" id="CHEBI:57791"/>
        <dbReference type="ChEBI" id="CHEBI:83900"/>
        <dbReference type="ChEBI" id="CHEBI:83905"/>
        <dbReference type="ChEBI" id="CHEBI:456216"/>
        <dbReference type="EC" id="6.3.2.13"/>
    </reaction>
</comment>
<sequence>MLLSQLLPQVQSSIEITGLKLDSRMVQQGDLFLAVKGTQQDGRDYIEQALHKGALTIVYDPEDYQLADSLVNQHPNAEFIAIKKLDTHVSDIAGRFYAEPAASLRLIGVTGTNGKTTVTQLIAQAMDLLNEPCGIIGTLGTGFWQRLQQGKQTTPDAISVQASLAKLLQEGAKAVALEVSSHGLDQGRVAALPFNVAVFTNLTRDHLDYHQTLENYAATKAKLFAWETLQARVINQDDSYGKQLISQNHQKQLLTYSIEDTTADLHCTNILFNEQGVTANLVSPQGTGLLQSQLIGRFNLSNVLAVIGSLLGLGYDLAKVLTVVPQLKAPEGRMQCLGGDEKPLVIVDYAHTPDALEQVLTALKPHVKGNLWCVFGCGGSRDKGKRPLMAAIAERLADHVVVTDDNPREEASATIINDVLQGFNNPQLVQTIADRQQAILQTITQANSDDVVLIAGKGHEDYQEVKGVRSHFSDIEQANQALKTWESK</sequence>
<dbReference type="Proteomes" id="UP000595278">
    <property type="component" value="Chromosome"/>
</dbReference>
<dbReference type="NCBIfam" id="NF001126">
    <property type="entry name" value="PRK00139.1-4"/>
    <property type="match status" value="1"/>
</dbReference>
<comment type="caution">
    <text evidence="13">Lacks conserved residue(s) required for the propagation of feature annotation.</text>
</comment>
<dbReference type="GO" id="GO:0005524">
    <property type="term" value="F:ATP binding"/>
    <property type="evidence" value="ECO:0007669"/>
    <property type="project" value="UniProtKB-UniRule"/>
</dbReference>
<dbReference type="AlphaFoldDB" id="A0A974NII3"/>
<evidence type="ECO:0000256" key="6">
    <source>
        <dbReference type="ARBA" id="ARBA00023316"/>
    </source>
</evidence>
<evidence type="ECO:0000256" key="10">
    <source>
        <dbReference type="ARBA" id="ARBA00075482"/>
    </source>
</evidence>
<evidence type="ECO:0000256" key="14">
    <source>
        <dbReference type="RuleBase" id="RU004135"/>
    </source>
</evidence>
<feature type="binding site" evidence="13">
    <location>
        <begin position="111"/>
        <end position="117"/>
    </location>
    <ligand>
        <name>ATP</name>
        <dbReference type="ChEBI" id="CHEBI:30616"/>
    </ligand>
</feature>
<dbReference type="SUPFAM" id="SSF63418">
    <property type="entry name" value="MurE/MurF N-terminal domain"/>
    <property type="match status" value="1"/>
</dbReference>
<feature type="binding site" evidence="13">
    <location>
        <begin position="405"/>
        <end position="408"/>
    </location>
    <ligand>
        <name>meso-2,6-diaminopimelate</name>
        <dbReference type="ChEBI" id="CHEBI:57791"/>
    </ligand>
</feature>
<dbReference type="EC" id="6.3.2.13" evidence="8 13"/>
<dbReference type="PANTHER" id="PTHR23135:SF4">
    <property type="entry name" value="UDP-N-ACETYLMURAMOYL-L-ALANYL-D-GLUTAMATE--2,6-DIAMINOPIMELATE LIGASE MURE HOMOLOG, CHLOROPLASTIC"/>
    <property type="match status" value="1"/>
</dbReference>
<dbReference type="InterPro" id="IPR036565">
    <property type="entry name" value="Mur-like_cat_sf"/>
</dbReference>
<reference evidence="18 19" key="1">
    <citation type="submission" date="2021-01" db="EMBL/GenBank/DDBJ databases">
        <title>Entomomonas sp. F2A isolated from a house cricket (Acheta domesticus).</title>
        <authorList>
            <person name="Spergser J."/>
            <person name="Busse H.-J."/>
        </authorList>
    </citation>
    <scope>NUCLEOTIDE SEQUENCE [LARGE SCALE GENOMIC DNA]</scope>
    <source>
        <strain evidence="18 19">F2A</strain>
    </source>
</reference>
<dbReference type="SUPFAM" id="SSF53623">
    <property type="entry name" value="MurD-like peptide ligases, catalytic domain"/>
    <property type="match status" value="1"/>
</dbReference>
<dbReference type="FunFam" id="3.90.190.20:FF:000006">
    <property type="entry name" value="UDP-N-acetylmuramoyl-L-alanyl-D-glutamate--2,6-diaminopimelate ligase"/>
    <property type="match status" value="1"/>
</dbReference>
<dbReference type="Pfam" id="PF01225">
    <property type="entry name" value="Mur_ligase"/>
    <property type="match status" value="1"/>
</dbReference>
<keyword evidence="3 13" id="KW-0133">Cell shape</keyword>
<feature type="binding site" evidence="13">
    <location>
        <position position="180"/>
    </location>
    <ligand>
        <name>UDP-N-acetyl-alpha-D-muramoyl-L-alanyl-D-glutamate</name>
        <dbReference type="ChEBI" id="CHEBI:83900"/>
    </ligand>
</feature>
<dbReference type="InterPro" id="IPR035911">
    <property type="entry name" value="MurE/MurF_N"/>
</dbReference>
<organism evidence="18 19">
    <name type="scientific">Entomomonas asaccharolytica</name>
    <dbReference type="NCBI Taxonomy" id="2785331"/>
    <lineage>
        <taxon>Bacteria</taxon>
        <taxon>Pseudomonadati</taxon>
        <taxon>Pseudomonadota</taxon>
        <taxon>Gammaproteobacteria</taxon>
        <taxon>Pseudomonadales</taxon>
        <taxon>Pseudomonadaceae</taxon>
        <taxon>Entomomonas</taxon>
    </lineage>
</organism>
<comment type="similarity">
    <text evidence="1 13">Belongs to the MurCDEF family. MurE subfamily.</text>
</comment>
<keyword evidence="2 13" id="KW-0132">Cell division</keyword>
<evidence type="ECO:0000256" key="2">
    <source>
        <dbReference type="ARBA" id="ARBA00022618"/>
    </source>
</evidence>
<dbReference type="SUPFAM" id="SSF53244">
    <property type="entry name" value="MurD-like peptide ligases, peptide-binding domain"/>
    <property type="match status" value="1"/>
</dbReference>
<name>A0A974NII3_9GAMM</name>
<evidence type="ECO:0000256" key="12">
    <source>
        <dbReference type="ARBA" id="ARBA00081560"/>
    </source>
</evidence>
<feature type="binding site" evidence="13">
    <location>
        <position position="152"/>
    </location>
    <ligand>
        <name>UDP-N-acetyl-alpha-D-muramoyl-L-alanyl-D-glutamate</name>
        <dbReference type="ChEBI" id="CHEBI:83900"/>
    </ligand>
</feature>
<dbReference type="Gene3D" id="3.40.1190.10">
    <property type="entry name" value="Mur-like, catalytic domain"/>
    <property type="match status" value="1"/>
</dbReference>
<keyword evidence="13" id="KW-0547">Nucleotide-binding</keyword>
<dbReference type="Pfam" id="PF02875">
    <property type="entry name" value="Mur_ligase_C"/>
    <property type="match status" value="1"/>
</dbReference>
<feature type="domain" description="Mur ligase C-terminal" evidence="16">
    <location>
        <begin position="332"/>
        <end position="458"/>
    </location>
</feature>
<proteinExistence type="inferred from homology"/>
<feature type="binding site" evidence="13">
    <location>
        <position position="21"/>
    </location>
    <ligand>
        <name>UDP-N-acetyl-alpha-D-muramoyl-L-alanyl-D-glutamate</name>
        <dbReference type="ChEBI" id="CHEBI:83900"/>
    </ligand>
</feature>
<evidence type="ECO:0000259" key="15">
    <source>
        <dbReference type="Pfam" id="PF01225"/>
    </source>
</evidence>
<comment type="function">
    <text evidence="13">Catalyzes the addition of meso-diaminopimelic acid to the nucleotide precursor UDP-N-acetylmuramoyl-L-alanyl-D-glutamate (UMAG) in the biosynthesis of bacterial cell-wall peptidoglycan.</text>
</comment>
<evidence type="ECO:0000256" key="3">
    <source>
        <dbReference type="ARBA" id="ARBA00022960"/>
    </source>
</evidence>
<feature type="short sequence motif" description="Meso-diaminopimelate recognition motif" evidence="13">
    <location>
        <begin position="405"/>
        <end position="408"/>
    </location>
</feature>
<accession>A0A974NII3</accession>
<dbReference type="InterPro" id="IPR036615">
    <property type="entry name" value="Mur_ligase_C_dom_sf"/>
</dbReference>
<dbReference type="Pfam" id="PF08245">
    <property type="entry name" value="Mur_ligase_M"/>
    <property type="match status" value="1"/>
</dbReference>
<dbReference type="RefSeq" id="WP_201095863.1">
    <property type="nucleotide sequence ID" value="NZ_CP067393.1"/>
</dbReference>
<gene>
    <name evidence="13" type="primary">murE</name>
    <name evidence="18" type="ORF">JHT90_11325</name>
</gene>
<dbReference type="GO" id="GO:0071555">
    <property type="term" value="P:cell wall organization"/>
    <property type="evidence" value="ECO:0007669"/>
    <property type="project" value="UniProtKB-KW"/>
</dbReference>
<dbReference type="InterPro" id="IPR005761">
    <property type="entry name" value="UDP-N-AcMur-Glu-dNH2Pim_ligase"/>
</dbReference>
<dbReference type="GO" id="GO:0008765">
    <property type="term" value="F:UDP-N-acetylmuramoylalanyl-D-glutamate-2,6-diaminopimelate ligase activity"/>
    <property type="evidence" value="ECO:0007669"/>
    <property type="project" value="UniProtKB-UniRule"/>
</dbReference>
<evidence type="ECO:0000259" key="16">
    <source>
        <dbReference type="Pfam" id="PF02875"/>
    </source>
</evidence>
<dbReference type="Gene3D" id="3.40.1390.10">
    <property type="entry name" value="MurE/MurF, N-terminal domain"/>
    <property type="match status" value="1"/>
</dbReference>
<keyword evidence="19" id="KW-1185">Reference proteome</keyword>
<evidence type="ECO:0000256" key="11">
    <source>
        <dbReference type="ARBA" id="ARBA00076158"/>
    </source>
</evidence>
<evidence type="ECO:0000256" key="1">
    <source>
        <dbReference type="ARBA" id="ARBA00005898"/>
    </source>
</evidence>
<dbReference type="GO" id="GO:0008360">
    <property type="term" value="P:regulation of cell shape"/>
    <property type="evidence" value="ECO:0007669"/>
    <property type="project" value="UniProtKB-KW"/>
</dbReference>
<feature type="domain" description="Mur ligase N-terminal catalytic" evidence="15">
    <location>
        <begin position="15"/>
        <end position="85"/>
    </location>
</feature>
<protein>
    <recommendedName>
        <fullName evidence="9 13">UDP-N-acetylmuramoyl-L-alanyl-D-glutamate--2,6-diaminopimelate ligase</fullName>
        <ecNumber evidence="8 13">6.3.2.13</ecNumber>
    </recommendedName>
    <alternativeName>
        <fullName evidence="10 13">Meso-A2pm-adding enzyme</fullName>
    </alternativeName>
    <alternativeName>
        <fullName evidence="11 13">Meso-diaminopimelate-adding enzyme</fullName>
    </alternativeName>
    <alternativeName>
        <fullName evidence="12 13">UDP-MurNAc-L-Ala-D-Glu:meso-diaminopimelate ligase</fullName>
    </alternativeName>
    <alternativeName>
        <fullName evidence="13">UDP-MurNAc-tripeptide synthetase</fullName>
    </alternativeName>
    <alternativeName>
        <fullName evidence="13">UDP-N-acetylmuramyl-tripeptide synthetase</fullName>
    </alternativeName>
</protein>
<evidence type="ECO:0000256" key="5">
    <source>
        <dbReference type="ARBA" id="ARBA00023306"/>
    </source>
</evidence>
<comment type="pathway">
    <text evidence="13 14">Cell wall biogenesis; peptidoglycan biosynthesis.</text>
</comment>
<feature type="domain" description="Mur ligase central" evidence="17">
    <location>
        <begin position="109"/>
        <end position="309"/>
    </location>
</feature>
<dbReference type="GO" id="GO:0005737">
    <property type="term" value="C:cytoplasm"/>
    <property type="evidence" value="ECO:0007669"/>
    <property type="project" value="UniProtKB-SubCell"/>
</dbReference>
<feature type="binding site" evidence="13">
    <location>
        <position position="460"/>
    </location>
    <ligand>
        <name>meso-2,6-diaminopimelate</name>
        <dbReference type="ChEBI" id="CHEBI:57791"/>
    </ligand>
</feature>
<evidence type="ECO:0000256" key="9">
    <source>
        <dbReference type="ARBA" id="ARBA00072883"/>
    </source>
</evidence>
<keyword evidence="13" id="KW-0067">ATP-binding</keyword>
<evidence type="ECO:0000256" key="13">
    <source>
        <dbReference type="HAMAP-Rule" id="MF_00208"/>
    </source>
</evidence>
<feature type="binding site" evidence="13">
    <location>
        <position position="188"/>
    </location>
    <ligand>
        <name>UDP-N-acetyl-alpha-D-muramoyl-L-alanyl-D-glutamate</name>
        <dbReference type="ChEBI" id="CHEBI:83900"/>
    </ligand>
</feature>
<keyword evidence="13" id="KW-0963">Cytoplasm</keyword>
<dbReference type="InterPro" id="IPR013221">
    <property type="entry name" value="Mur_ligase_cen"/>
</dbReference>
<dbReference type="NCBIfam" id="TIGR01085">
    <property type="entry name" value="murE"/>
    <property type="match status" value="1"/>
</dbReference>
<keyword evidence="13 18" id="KW-0436">Ligase</keyword>
<feature type="binding site" evidence="13">
    <location>
        <position position="23"/>
    </location>
    <ligand>
        <name>UDP-N-acetyl-alpha-D-muramoyl-L-alanyl-D-glutamate</name>
        <dbReference type="ChEBI" id="CHEBI:83900"/>
    </ligand>
</feature>
<dbReference type="NCBIfam" id="NF001124">
    <property type="entry name" value="PRK00139.1-2"/>
    <property type="match status" value="1"/>
</dbReference>